<organism evidence="1 2">
    <name type="scientific">Laccaria amethystina LaAM-08-1</name>
    <dbReference type="NCBI Taxonomy" id="1095629"/>
    <lineage>
        <taxon>Eukaryota</taxon>
        <taxon>Fungi</taxon>
        <taxon>Dikarya</taxon>
        <taxon>Basidiomycota</taxon>
        <taxon>Agaricomycotina</taxon>
        <taxon>Agaricomycetes</taxon>
        <taxon>Agaricomycetidae</taxon>
        <taxon>Agaricales</taxon>
        <taxon>Agaricineae</taxon>
        <taxon>Hydnangiaceae</taxon>
        <taxon>Laccaria</taxon>
    </lineage>
</organism>
<keyword evidence="2" id="KW-1185">Reference proteome</keyword>
<evidence type="ECO:0000313" key="1">
    <source>
        <dbReference type="EMBL" id="KIJ95995.1"/>
    </source>
</evidence>
<accession>A0A0C9WUP8</accession>
<dbReference type="EMBL" id="KN838736">
    <property type="protein sequence ID" value="KIJ95995.1"/>
    <property type="molecule type" value="Genomic_DNA"/>
</dbReference>
<dbReference type="AlphaFoldDB" id="A0A0C9WUP8"/>
<name>A0A0C9WUP8_9AGAR</name>
<dbReference type="HOGENOM" id="CLU_066045_1_1_1"/>
<dbReference type="Proteomes" id="UP000054477">
    <property type="component" value="Unassembled WGS sequence"/>
</dbReference>
<proteinExistence type="predicted"/>
<dbReference type="OrthoDB" id="2750929at2759"/>
<protein>
    <submittedName>
        <fullName evidence="1">Unplaced genomic scaffold K443scaffold_201, whole genome shotgun sequence</fullName>
    </submittedName>
</protein>
<reference evidence="2" key="2">
    <citation type="submission" date="2015-01" db="EMBL/GenBank/DDBJ databases">
        <title>Evolutionary Origins and Diversification of the Mycorrhizal Mutualists.</title>
        <authorList>
            <consortium name="DOE Joint Genome Institute"/>
            <consortium name="Mycorrhizal Genomics Consortium"/>
            <person name="Kohler A."/>
            <person name="Kuo A."/>
            <person name="Nagy L.G."/>
            <person name="Floudas D."/>
            <person name="Copeland A."/>
            <person name="Barry K.W."/>
            <person name="Cichocki N."/>
            <person name="Veneault-Fourrey C."/>
            <person name="LaButti K."/>
            <person name="Lindquist E.A."/>
            <person name="Lipzen A."/>
            <person name="Lundell T."/>
            <person name="Morin E."/>
            <person name="Murat C."/>
            <person name="Riley R."/>
            <person name="Ohm R."/>
            <person name="Sun H."/>
            <person name="Tunlid A."/>
            <person name="Henrissat B."/>
            <person name="Grigoriev I.V."/>
            <person name="Hibbett D.S."/>
            <person name="Martin F."/>
        </authorList>
    </citation>
    <scope>NUCLEOTIDE SEQUENCE [LARGE SCALE GENOMIC DNA]</scope>
    <source>
        <strain evidence="2">LaAM-08-1</strain>
    </source>
</reference>
<gene>
    <name evidence="1" type="ORF">K443DRAFT_637489</name>
</gene>
<sequence length="365" mass="41822">MVRLSAVSKATNDLEILKLRCKQTGFRQWGLQPYSNGAISAQRNDKESEITSTQPSQAGVKRVRVRSRLISTLNQQRLLPSDFIDISRSISPVIKLRLMRDEVGKCQRWRPHYSNIRSRLIPFPPHTSGFLYYHQPQDAPLLAGQLRFRLTPDRLPQSFSQGKDCLTPEGDAWKIPLIVLHHFETHRYIYRQLRLDGFVSDALHSKLANIEFVPRNTSIFLHSLHQVFPVDFATTYLRFFVVGDSTCRLVNIRHIYALRRPGEQGTPFTRKGFVCLELSTLPEHAGTRTVVMRVVKLVGDPGSYLGEDRPVEGELVLRHNSHGEPKLLCFNVDRDTPRRCEQTFSHPDALPLLLANTFGDKHTRL</sequence>
<reference evidence="1 2" key="1">
    <citation type="submission" date="2014-04" db="EMBL/GenBank/DDBJ databases">
        <authorList>
            <consortium name="DOE Joint Genome Institute"/>
            <person name="Kuo A."/>
            <person name="Kohler A."/>
            <person name="Nagy L.G."/>
            <person name="Floudas D."/>
            <person name="Copeland A."/>
            <person name="Barry K.W."/>
            <person name="Cichocki N."/>
            <person name="Veneault-Fourrey C."/>
            <person name="LaButti K."/>
            <person name="Lindquist E.A."/>
            <person name="Lipzen A."/>
            <person name="Lundell T."/>
            <person name="Morin E."/>
            <person name="Murat C."/>
            <person name="Sun H."/>
            <person name="Tunlid A."/>
            <person name="Henrissat B."/>
            <person name="Grigoriev I.V."/>
            <person name="Hibbett D.S."/>
            <person name="Martin F."/>
            <person name="Nordberg H.P."/>
            <person name="Cantor M.N."/>
            <person name="Hua S.X."/>
        </authorList>
    </citation>
    <scope>NUCLEOTIDE SEQUENCE [LARGE SCALE GENOMIC DNA]</scope>
    <source>
        <strain evidence="1 2">LaAM-08-1</strain>
    </source>
</reference>
<evidence type="ECO:0000313" key="2">
    <source>
        <dbReference type="Proteomes" id="UP000054477"/>
    </source>
</evidence>